<dbReference type="Proteomes" id="UP000634136">
    <property type="component" value="Unassembled WGS sequence"/>
</dbReference>
<comment type="caution">
    <text evidence="2">The sequence shown here is derived from an EMBL/GenBank/DDBJ whole genome shotgun (WGS) entry which is preliminary data.</text>
</comment>
<dbReference type="EMBL" id="JAAIUW010000002">
    <property type="protein sequence ID" value="KAF7841610.1"/>
    <property type="molecule type" value="Genomic_DNA"/>
</dbReference>
<name>A0A834XBK8_9FABA</name>
<reference evidence="2" key="1">
    <citation type="submission" date="2020-09" db="EMBL/GenBank/DDBJ databases">
        <title>Genome-Enabled Discovery of Anthraquinone Biosynthesis in Senna tora.</title>
        <authorList>
            <person name="Kang S.-H."/>
            <person name="Pandey R.P."/>
            <person name="Lee C.-M."/>
            <person name="Sim J.-S."/>
            <person name="Jeong J.-T."/>
            <person name="Choi B.-S."/>
            <person name="Jung M."/>
            <person name="Ginzburg D."/>
            <person name="Zhao K."/>
            <person name="Won S.Y."/>
            <person name="Oh T.-J."/>
            <person name="Yu Y."/>
            <person name="Kim N.-H."/>
            <person name="Lee O.R."/>
            <person name="Lee T.-H."/>
            <person name="Bashyal P."/>
            <person name="Kim T.-S."/>
            <person name="Lee W.-H."/>
            <person name="Kawkins C."/>
            <person name="Kim C.-K."/>
            <person name="Kim J.S."/>
            <person name="Ahn B.O."/>
            <person name="Rhee S.Y."/>
            <person name="Sohng J.K."/>
        </authorList>
    </citation>
    <scope>NUCLEOTIDE SEQUENCE</scope>
    <source>
        <tissue evidence="2">Leaf</tissue>
    </source>
</reference>
<gene>
    <name evidence="2" type="ORF">G2W53_003908</name>
</gene>
<feature type="region of interest" description="Disordered" evidence="1">
    <location>
        <begin position="123"/>
        <end position="147"/>
    </location>
</feature>
<dbReference type="AlphaFoldDB" id="A0A834XBK8"/>
<accession>A0A834XBK8</accession>
<evidence type="ECO:0000313" key="2">
    <source>
        <dbReference type="EMBL" id="KAF7841610.1"/>
    </source>
</evidence>
<evidence type="ECO:0000256" key="1">
    <source>
        <dbReference type="SAM" id="MobiDB-lite"/>
    </source>
</evidence>
<proteinExistence type="predicted"/>
<organism evidence="2 3">
    <name type="scientific">Senna tora</name>
    <dbReference type="NCBI Taxonomy" id="362788"/>
    <lineage>
        <taxon>Eukaryota</taxon>
        <taxon>Viridiplantae</taxon>
        <taxon>Streptophyta</taxon>
        <taxon>Embryophyta</taxon>
        <taxon>Tracheophyta</taxon>
        <taxon>Spermatophyta</taxon>
        <taxon>Magnoliopsida</taxon>
        <taxon>eudicotyledons</taxon>
        <taxon>Gunneridae</taxon>
        <taxon>Pentapetalae</taxon>
        <taxon>rosids</taxon>
        <taxon>fabids</taxon>
        <taxon>Fabales</taxon>
        <taxon>Fabaceae</taxon>
        <taxon>Caesalpinioideae</taxon>
        <taxon>Cassia clade</taxon>
        <taxon>Senna</taxon>
    </lineage>
</organism>
<feature type="compositionally biased region" description="Polar residues" evidence="1">
    <location>
        <begin position="123"/>
        <end position="144"/>
    </location>
</feature>
<evidence type="ECO:0000313" key="3">
    <source>
        <dbReference type="Proteomes" id="UP000634136"/>
    </source>
</evidence>
<sequence>MTRKDPVPTLGNFILGLIVRKLKKTLWFQHPYKCPLTQPPPPYRYKNGTTGETKLEPLPTGDRGLMYPRPIRIWAAPFPRWLKTDQLCIDHRKTPGHSIESYVPFKNHVLTLIDSNWIDMSLNTEEGDQNGTSEETQERTNSGKRNIDLQEDNLKVKEENLNLREEIWCLKGEAKRDRVIKQTKRHNSVICPEFEDAFMAKPNTV</sequence>
<keyword evidence="3" id="KW-1185">Reference proteome</keyword>
<protein>
    <submittedName>
        <fullName evidence="2">Uncharacterized protein</fullName>
    </submittedName>
</protein>